<name>A0A5E4R4L2_9NEOP</name>
<dbReference type="AlphaFoldDB" id="A0A5E4R4L2"/>
<proteinExistence type="predicted"/>
<feature type="chain" id="PRO_5022876364" description="Fibronectin type-III domain-containing protein" evidence="1">
    <location>
        <begin position="26"/>
        <end position="77"/>
    </location>
</feature>
<gene>
    <name evidence="2" type="ORF">LSINAPIS_LOCUS14403</name>
</gene>
<accession>A0A5E4R4L2</accession>
<dbReference type="EMBL" id="FZQP02006882">
    <property type="protein sequence ID" value="VVD04705.1"/>
    <property type="molecule type" value="Genomic_DNA"/>
</dbReference>
<keyword evidence="3" id="KW-1185">Reference proteome</keyword>
<evidence type="ECO:0008006" key="4">
    <source>
        <dbReference type="Google" id="ProtNLM"/>
    </source>
</evidence>
<dbReference type="Proteomes" id="UP000324832">
    <property type="component" value="Unassembled WGS sequence"/>
</dbReference>
<sequence>MRRAPSAQPAIVALILSFLLRFVNAGSMGPGVPENITVTFLNPTTVRVSWSTTAELLQSGARGRWQLGCGGPKWFAG</sequence>
<dbReference type="InterPro" id="IPR003961">
    <property type="entry name" value="FN3_dom"/>
</dbReference>
<dbReference type="CDD" id="cd00063">
    <property type="entry name" value="FN3"/>
    <property type="match status" value="1"/>
</dbReference>
<keyword evidence="1" id="KW-0732">Signal</keyword>
<evidence type="ECO:0000313" key="2">
    <source>
        <dbReference type="EMBL" id="VVD04705.1"/>
    </source>
</evidence>
<protein>
    <recommendedName>
        <fullName evidence="4">Fibronectin type-III domain-containing protein</fullName>
    </recommendedName>
</protein>
<organism evidence="2 3">
    <name type="scientific">Leptidea sinapis</name>
    <dbReference type="NCBI Taxonomy" id="189913"/>
    <lineage>
        <taxon>Eukaryota</taxon>
        <taxon>Metazoa</taxon>
        <taxon>Ecdysozoa</taxon>
        <taxon>Arthropoda</taxon>
        <taxon>Hexapoda</taxon>
        <taxon>Insecta</taxon>
        <taxon>Pterygota</taxon>
        <taxon>Neoptera</taxon>
        <taxon>Endopterygota</taxon>
        <taxon>Lepidoptera</taxon>
        <taxon>Glossata</taxon>
        <taxon>Ditrysia</taxon>
        <taxon>Papilionoidea</taxon>
        <taxon>Pieridae</taxon>
        <taxon>Dismorphiinae</taxon>
        <taxon>Leptidea</taxon>
    </lineage>
</organism>
<reference evidence="2 3" key="1">
    <citation type="submission" date="2017-07" db="EMBL/GenBank/DDBJ databases">
        <authorList>
            <person name="Talla V."/>
            <person name="Backstrom N."/>
        </authorList>
    </citation>
    <scope>NUCLEOTIDE SEQUENCE [LARGE SCALE GENOMIC DNA]</scope>
</reference>
<evidence type="ECO:0000313" key="3">
    <source>
        <dbReference type="Proteomes" id="UP000324832"/>
    </source>
</evidence>
<feature type="signal peptide" evidence="1">
    <location>
        <begin position="1"/>
        <end position="25"/>
    </location>
</feature>
<evidence type="ECO:0000256" key="1">
    <source>
        <dbReference type="SAM" id="SignalP"/>
    </source>
</evidence>